<evidence type="ECO:0000313" key="3">
    <source>
        <dbReference type="Proteomes" id="UP001162162"/>
    </source>
</evidence>
<keyword evidence="3" id="KW-1185">Reference proteome</keyword>
<name>A0AAV8YRW5_9CUCU</name>
<dbReference type="Pfam" id="PF13843">
    <property type="entry name" value="DDE_Tnp_1_7"/>
    <property type="match status" value="1"/>
</dbReference>
<dbReference type="InterPro" id="IPR029526">
    <property type="entry name" value="PGBD"/>
</dbReference>
<comment type="caution">
    <text evidence="2">The sequence shown here is derived from an EMBL/GenBank/DDBJ whole genome shotgun (WGS) entry which is preliminary data.</text>
</comment>
<sequence>MITLPTIDKVTKENKVKPLCVLSYNEEMGAIDRSDMMISTVDCTRKTIKWYKKLVFHTLGMCMLNAHALYMTQNTKTVSFPAFHLEVIRQLLQRYPSKYAAKPTHQCTGLSRLTERHFPSEVKRKDGNLQLRR</sequence>
<organism evidence="2 3">
    <name type="scientific">Aromia moschata</name>
    <dbReference type="NCBI Taxonomy" id="1265417"/>
    <lineage>
        <taxon>Eukaryota</taxon>
        <taxon>Metazoa</taxon>
        <taxon>Ecdysozoa</taxon>
        <taxon>Arthropoda</taxon>
        <taxon>Hexapoda</taxon>
        <taxon>Insecta</taxon>
        <taxon>Pterygota</taxon>
        <taxon>Neoptera</taxon>
        <taxon>Endopterygota</taxon>
        <taxon>Coleoptera</taxon>
        <taxon>Polyphaga</taxon>
        <taxon>Cucujiformia</taxon>
        <taxon>Chrysomeloidea</taxon>
        <taxon>Cerambycidae</taxon>
        <taxon>Cerambycinae</taxon>
        <taxon>Callichromatini</taxon>
        <taxon>Aromia</taxon>
    </lineage>
</organism>
<evidence type="ECO:0000313" key="2">
    <source>
        <dbReference type="EMBL" id="KAJ8953416.1"/>
    </source>
</evidence>
<reference evidence="2" key="1">
    <citation type="journal article" date="2023" name="Insect Mol. Biol.">
        <title>Genome sequencing provides insights into the evolution of gene families encoding plant cell wall-degrading enzymes in longhorned beetles.</title>
        <authorList>
            <person name="Shin N.R."/>
            <person name="Okamura Y."/>
            <person name="Kirsch R."/>
            <person name="Pauchet Y."/>
        </authorList>
    </citation>
    <scope>NUCLEOTIDE SEQUENCE</scope>
    <source>
        <strain evidence="2">AMC_N1</strain>
    </source>
</reference>
<dbReference type="Proteomes" id="UP001162162">
    <property type="component" value="Unassembled WGS sequence"/>
</dbReference>
<protein>
    <recommendedName>
        <fullName evidence="1">PiggyBac transposable element-derived protein domain-containing protein</fullName>
    </recommendedName>
</protein>
<dbReference type="EMBL" id="JAPWTK010000056">
    <property type="protein sequence ID" value="KAJ8953416.1"/>
    <property type="molecule type" value="Genomic_DNA"/>
</dbReference>
<accession>A0AAV8YRW5</accession>
<dbReference type="PANTHER" id="PTHR46599">
    <property type="entry name" value="PIGGYBAC TRANSPOSABLE ELEMENT-DERIVED PROTEIN 4"/>
    <property type="match status" value="1"/>
</dbReference>
<feature type="domain" description="PiggyBac transposable element-derived protein" evidence="1">
    <location>
        <begin position="15"/>
        <end position="67"/>
    </location>
</feature>
<proteinExistence type="predicted"/>
<evidence type="ECO:0000259" key="1">
    <source>
        <dbReference type="Pfam" id="PF13843"/>
    </source>
</evidence>
<dbReference type="PANTHER" id="PTHR46599:SF3">
    <property type="entry name" value="PIGGYBAC TRANSPOSABLE ELEMENT-DERIVED PROTEIN 4"/>
    <property type="match status" value="1"/>
</dbReference>
<dbReference type="AlphaFoldDB" id="A0AAV8YRW5"/>
<gene>
    <name evidence="2" type="ORF">NQ318_023533</name>
</gene>